<dbReference type="OrthoDB" id="2099887at2759"/>
<dbReference type="InterPro" id="IPR027589">
    <property type="entry name" value="Choice_anch_B"/>
</dbReference>
<evidence type="ECO:0000313" key="2">
    <source>
        <dbReference type="Proteomes" id="UP000005446"/>
    </source>
</evidence>
<dbReference type="EMBL" id="AGUE01000060">
    <property type="protein sequence ID" value="EHL01123.1"/>
    <property type="molecule type" value="Genomic_DNA"/>
</dbReference>
<protein>
    <submittedName>
        <fullName evidence="1">Uncharacterized protein</fullName>
    </submittedName>
</protein>
<proteinExistence type="predicted"/>
<accession>H0EJT2</accession>
<reference evidence="1 2" key="1">
    <citation type="journal article" date="2012" name="Eukaryot. Cell">
        <title>Genome sequence of the fungus Glarea lozoyensis: the first genome sequence of a species from the Helotiaceae family.</title>
        <authorList>
            <person name="Youssar L."/>
            <person name="Gruening B.A."/>
            <person name="Erxleben A."/>
            <person name="Guenther S."/>
            <person name="Huettel W."/>
        </authorList>
    </citation>
    <scope>NUCLEOTIDE SEQUENCE [LARGE SCALE GENOMIC DNA]</scope>
    <source>
        <strain evidence="2">ATCC 74030 / MF5533</strain>
    </source>
</reference>
<dbReference type="PANTHER" id="PTHR38787">
    <property type="entry name" value="REGULATORY P DOMAIN-CONTAINING PROTEIN"/>
    <property type="match status" value="1"/>
</dbReference>
<name>H0EJT2_GLAL7</name>
<dbReference type="AlphaFoldDB" id="H0EJT2"/>
<organism evidence="1 2">
    <name type="scientific">Glarea lozoyensis (strain ATCC 74030 / MF5533)</name>
    <dbReference type="NCBI Taxonomy" id="1104152"/>
    <lineage>
        <taxon>Eukaryota</taxon>
        <taxon>Fungi</taxon>
        <taxon>Dikarya</taxon>
        <taxon>Ascomycota</taxon>
        <taxon>Pezizomycotina</taxon>
        <taxon>Leotiomycetes</taxon>
        <taxon>Helotiales</taxon>
        <taxon>Helotiaceae</taxon>
        <taxon>Glarea</taxon>
    </lineage>
</organism>
<sequence>MAVNEVAAKELYDSGIVHDGIMAAKMETWAKAEEAGLMASAQYPTLGYTKCINGVAAAIPGDANNTFKCSNIDLYSFASHADLRSTGQGSSSWGWTSASGREFVAIGQQDGAAFVEITKEGQMVYLGRLPQYSVPSIWREIRSYKNYMVIGSEAVGHGVQFFDMNRLLTIDPASPVTFNGQTDLAGHFNDLPIGRTHNVVVNEEVGYAVAVGAQPRNSTCLSGLIFIDLTDITKPVKSGCSDIDGYVHDAQCIVYRGPDKKYNGKDICYGYNEDTLTIYDVSNKKNATIISRTSYQGASYTHQGWVLDPMNQEYLLLDDELDESRGNQPAADGFPVTYIWDIKSLEAPKQTGIYKSGVKSIDHNQYIINGLSYQSNYGAGLRVLDVSSIPSDPTGGGICEAAYFDIYPEDDTAPGGGIVKYSGTWSNYAYFKSGYIFINTIERGAFVVKMTSKSCPKATCNADNCLRAFRATSTPGRLAESQAFCSNFTKTVITNVNAIPAWAPSACGGDVASRASSACACLPTA</sequence>
<keyword evidence="2" id="KW-1185">Reference proteome</keyword>
<dbReference type="InParanoid" id="H0EJT2"/>
<dbReference type="Proteomes" id="UP000005446">
    <property type="component" value="Unassembled WGS sequence"/>
</dbReference>
<comment type="caution">
    <text evidence="1">The sequence shown here is derived from an EMBL/GenBank/DDBJ whole genome shotgun (WGS) entry which is preliminary data.</text>
</comment>
<dbReference type="GO" id="GO:0005576">
    <property type="term" value="C:extracellular region"/>
    <property type="evidence" value="ECO:0007669"/>
    <property type="project" value="TreeGrafter"/>
</dbReference>
<evidence type="ECO:0000313" key="1">
    <source>
        <dbReference type="EMBL" id="EHL01123.1"/>
    </source>
</evidence>
<dbReference type="HOGENOM" id="CLU_031217_0_0_1"/>
<dbReference type="PANTHER" id="PTHR38787:SF3">
    <property type="entry name" value="REGULATORY P DOMAIN-CONTAINING PROTEIN"/>
    <property type="match status" value="1"/>
</dbReference>
<dbReference type="NCBIfam" id="TIGR04312">
    <property type="entry name" value="choice_anch_B"/>
    <property type="match status" value="1"/>
</dbReference>
<gene>
    <name evidence="1" type="ORF">M7I_2814</name>
</gene>